<dbReference type="InterPro" id="IPR050463">
    <property type="entry name" value="Gfo/Idh/MocA_oxidrdct_glycsds"/>
</dbReference>
<organism evidence="4 5">
    <name type="scientific">Marinomonas posidonica (strain CECT 7376 / NCIMB 14433 / IVIA-Po-181)</name>
    <dbReference type="NCBI Taxonomy" id="491952"/>
    <lineage>
        <taxon>Bacteria</taxon>
        <taxon>Pseudomonadati</taxon>
        <taxon>Pseudomonadota</taxon>
        <taxon>Gammaproteobacteria</taxon>
        <taxon>Oceanospirillales</taxon>
        <taxon>Oceanospirillaceae</taxon>
        <taxon>Marinomonas</taxon>
    </lineage>
</organism>
<feature type="domain" description="GFO/IDH/MocA-like oxidoreductase" evidence="3">
    <location>
        <begin position="141"/>
        <end position="281"/>
    </location>
</feature>
<protein>
    <submittedName>
        <fullName evidence="4">Oxidoreductase domain protein</fullName>
    </submittedName>
</protein>
<gene>
    <name evidence="4" type="ordered locus">Mar181_2182</name>
</gene>
<dbReference type="Gene3D" id="3.30.360.10">
    <property type="entry name" value="Dihydrodipicolinate Reductase, domain 2"/>
    <property type="match status" value="1"/>
</dbReference>
<dbReference type="Pfam" id="PF22725">
    <property type="entry name" value="GFO_IDH_MocA_C3"/>
    <property type="match status" value="1"/>
</dbReference>
<dbReference type="eggNOG" id="COG0673">
    <property type="taxonomic scope" value="Bacteria"/>
</dbReference>
<keyword evidence="1" id="KW-0560">Oxidoreductase</keyword>
<dbReference type="KEGG" id="mpc:Mar181_2182"/>
<dbReference type="InterPro" id="IPR055170">
    <property type="entry name" value="GFO_IDH_MocA-like_dom"/>
</dbReference>
<feature type="domain" description="Gfo/Idh/MocA-like oxidoreductase N-terminal" evidence="2">
    <location>
        <begin position="5"/>
        <end position="132"/>
    </location>
</feature>
<reference evidence="4 5" key="1">
    <citation type="journal article" date="2012" name="Stand. Genomic Sci.">
        <title>Complete genome sequence of Marinomonas posidonica type strain (IVIA-Po-181(T)).</title>
        <authorList>
            <person name="Lucas-Elio P."/>
            <person name="Goodwin L."/>
            <person name="Woyke T."/>
            <person name="Pitluck S."/>
            <person name="Nolan M."/>
            <person name="Kyrpides N.C."/>
            <person name="Detter J.C."/>
            <person name="Copeland A."/>
            <person name="Lu M."/>
            <person name="Bruce D."/>
            <person name="Detter C."/>
            <person name="Tapia R."/>
            <person name="Han S."/>
            <person name="Land M.L."/>
            <person name="Ivanova N."/>
            <person name="Mikhailova N."/>
            <person name="Johnston A.W."/>
            <person name="Sanchez-Amat A."/>
        </authorList>
    </citation>
    <scope>NUCLEOTIDE SEQUENCE [LARGE SCALE GENOMIC DNA]</scope>
    <source>
        <strain evidence="5">CECT 7376 / NCIMB 14433 / IVIA-Po-181</strain>
    </source>
</reference>
<accession>F6CUA1</accession>
<keyword evidence="5" id="KW-1185">Reference proteome</keyword>
<dbReference type="Proteomes" id="UP000009230">
    <property type="component" value="Chromosome"/>
</dbReference>
<dbReference type="PANTHER" id="PTHR43818">
    <property type="entry name" value="BCDNA.GH03377"/>
    <property type="match status" value="1"/>
</dbReference>
<dbReference type="Pfam" id="PF01408">
    <property type="entry name" value="GFO_IDH_MocA"/>
    <property type="match status" value="1"/>
</dbReference>
<name>F6CUA1_MARPP</name>
<dbReference type="RefSeq" id="WP_013796695.1">
    <property type="nucleotide sequence ID" value="NC_015559.1"/>
</dbReference>
<dbReference type="InterPro" id="IPR036291">
    <property type="entry name" value="NAD(P)-bd_dom_sf"/>
</dbReference>
<dbReference type="GO" id="GO:0016491">
    <property type="term" value="F:oxidoreductase activity"/>
    <property type="evidence" value="ECO:0007669"/>
    <property type="project" value="UniProtKB-KW"/>
</dbReference>
<dbReference type="EMBL" id="CP002771">
    <property type="protein sequence ID" value="AEF55220.1"/>
    <property type="molecule type" value="Genomic_DNA"/>
</dbReference>
<dbReference type="HOGENOM" id="CLU_023194_17_0_6"/>
<dbReference type="InterPro" id="IPR000683">
    <property type="entry name" value="Gfo/Idh/MocA-like_OxRdtase_N"/>
</dbReference>
<sequence length="386" mass="42864">MSKPLRIGMVGSGYMGKAHAIAYRNAMAAFEISSESLICDMLADATPELAKQKALELGFRRSTGDWRDMINDSDIDVIDICAPNFLHKDIALAAIAAGKHVYSEKPLALNSADAKRMTEAASLAGVSTLVGFNYIKNPTLQFIKQLIEQGDIGDLVHFRGVFNEDYLAQADLPFSWRLQQEFAGSGALNDLASHLVQLALHLMGPITELCADVKIVHKQRPLMDSNDRSGRDMGMVENEDQAHMMVRFANGAQGTLETSRVAWGRKNGLSFEITGTKGSLVFDQERLSEFSLYLAGDKPDRQGFKRILVGPEHPDYKAFCVSAGHGLGFNDMKAVEIRDLYEGLVNKRRLWPDFRAATQVNVILDQVIESHRRNAWVKIEQYDGDQ</sequence>
<dbReference type="OrthoDB" id="9781031at2"/>
<dbReference type="SUPFAM" id="SSF55347">
    <property type="entry name" value="Glyceraldehyde-3-phosphate dehydrogenase-like, C-terminal domain"/>
    <property type="match status" value="1"/>
</dbReference>
<dbReference type="GO" id="GO:0000166">
    <property type="term" value="F:nucleotide binding"/>
    <property type="evidence" value="ECO:0007669"/>
    <property type="project" value="InterPro"/>
</dbReference>
<proteinExistence type="predicted"/>
<dbReference type="AlphaFoldDB" id="F6CUA1"/>
<dbReference type="Gene3D" id="3.40.50.720">
    <property type="entry name" value="NAD(P)-binding Rossmann-like Domain"/>
    <property type="match status" value="1"/>
</dbReference>
<evidence type="ECO:0000256" key="1">
    <source>
        <dbReference type="ARBA" id="ARBA00023002"/>
    </source>
</evidence>
<dbReference type="STRING" id="491952.Mar181_2182"/>
<dbReference type="SUPFAM" id="SSF51735">
    <property type="entry name" value="NAD(P)-binding Rossmann-fold domains"/>
    <property type="match status" value="1"/>
</dbReference>
<evidence type="ECO:0000259" key="3">
    <source>
        <dbReference type="Pfam" id="PF22725"/>
    </source>
</evidence>
<evidence type="ECO:0000313" key="5">
    <source>
        <dbReference type="Proteomes" id="UP000009230"/>
    </source>
</evidence>
<dbReference type="PANTHER" id="PTHR43818:SF11">
    <property type="entry name" value="BCDNA.GH03377"/>
    <property type="match status" value="1"/>
</dbReference>
<evidence type="ECO:0000313" key="4">
    <source>
        <dbReference type="EMBL" id="AEF55220.1"/>
    </source>
</evidence>
<evidence type="ECO:0000259" key="2">
    <source>
        <dbReference type="Pfam" id="PF01408"/>
    </source>
</evidence>